<keyword evidence="2" id="KW-0472">Membrane</keyword>
<keyword evidence="2" id="KW-0812">Transmembrane</keyword>
<evidence type="ECO:0000313" key="3">
    <source>
        <dbReference type="EMBL" id="USR91683.1"/>
    </source>
</evidence>
<feature type="region of interest" description="Disordered" evidence="1">
    <location>
        <begin position="173"/>
        <end position="298"/>
    </location>
</feature>
<evidence type="ECO:0000313" key="4">
    <source>
        <dbReference type="Proteomes" id="UP001056708"/>
    </source>
</evidence>
<name>A0ABY5AU78_9CYAN</name>
<feature type="compositionally biased region" description="Polar residues" evidence="1">
    <location>
        <begin position="173"/>
        <end position="189"/>
    </location>
</feature>
<keyword evidence="4" id="KW-1185">Reference proteome</keyword>
<evidence type="ECO:0000256" key="2">
    <source>
        <dbReference type="SAM" id="Phobius"/>
    </source>
</evidence>
<dbReference type="NCBIfam" id="NF033610">
    <property type="entry name" value="SLATT_3"/>
    <property type="match status" value="1"/>
</dbReference>
<dbReference type="Proteomes" id="UP001056708">
    <property type="component" value="Chromosome"/>
</dbReference>
<organism evidence="3 4">
    <name type="scientific">Phormidium yuhuli AB48</name>
    <dbReference type="NCBI Taxonomy" id="2940671"/>
    <lineage>
        <taxon>Bacteria</taxon>
        <taxon>Bacillati</taxon>
        <taxon>Cyanobacteriota</taxon>
        <taxon>Cyanophyceae</taxon>
        <taxon>Oscillatoriophycideae</taxon>
        <taxon>Oscillatoriales</taxon>
        <taxon>Oscillatoriaceae</taxon>
        <taxon>Phormidium</taxon>
        <taxon>Phormidium yuhuli</taxon>
    </lineage>
</organism>
<feature type="transmembrane region" description="Helical" evidence="2">
    <location>
        <begin position="85"/>
        <end position="107"/>
    </location>
</feature>
<dbReference type="Pfam" id="PF14015">
    <property type="entry name" value="DUF4231"/>
    <property type="match status" value="1"/>
</dbReference>
<dbReference type="InterPro" id="IPR025325">
    <property type="entry name" value="DUF4231"/>
</dbReference>
<feature type="transmembrane region" description="Helical" evidence="2">
    <location>
        <begin position="56"/>
        <end position="73"/>
    </location>
</feature>
<accession>A0ABY5AU78</accession>
<dbReference type="EMBL" id="CP098611">
    <property type="protein sequence ID" value="USR91683.1"/>
    <property type="molecule type" value="Genomic_DNA"/>
</dbReference>
<feature type="compositionally biased region" description="Basic and acidic residues" evidence="1">
    <location>
        <begin position="228"/>
        <end position="238"/>
    </location>
</feature>
<protein>
    <submittedName>
        <fullName evidence="3">DUF4231 domain-containing protein</fullName>
    </submittedName>
</protein>
<gene>
    <name evidence="3" type="ORF">NEA10_02855</name>
</gene>
<proteinExistence type="predicted"/>
<sequence>MAKKKKTYNDYLKEQFGGLIDQLEISDLQKEFVKSRWLDQLMWLEKKSGESQKKHFRLRLITIIGGVVIPAMVSLNVRDGPAKDVIFWGTFSLAQVVAISASVEEFFHYGERWTQYRKTAEMLKTEGWQYFQLSGPYRDSSCHSSAYRSFADRVEHLIQEDVSAITAVLEEAQQQQGQRSAEASSQFSEMAQELGRSRPLPPPPPPRPQPPVPAQRRASVNEPSTLPRYDDSITRDPFGDDFGDEVGPTPAPITSQPPRSSRSSGKAHVTAPPPPEINDPKLQNLKAPPGEPISPRAT</sequence>
<reference evidence="3" key="1">
    <citation type="submission" date="2022-06" db="EMBL/GenBank/DDBJ databases">
        <title>Genome sequence of Phormidium yuhuli AB48 isolated from an industrial photobioreactor environment.</title>
        <authorList>
            <person name="Qiu Y."/>
            <person name="Noonan A.J.C."/>
            <person name="Dofher K."/>
            <person name="Koch M."/>
            <person name="Kieft B."/>
            <person name="Lin X."/>
            <person name="Ziels R.M."/>
            <person name="Hallam S.J."/>
        </authorList>
    </citation>
    <scope>NUCLEOTIDE SEQUENCE</scope>
    <source>
        <strain evidence="3">AB48</strain>
    </source>
</reference>
<feature type="compositionally biased region" description="Polar residues" evidence="1">
    <location>
        <begin position="252"/>
        <end position="264"/>
    </location>
</feature>
<keyword evidence="2" id="KW-1133">Transmembrane helix</keyword>
<dbReference type="RefSeq" id="WP_252663714.1">
    <property type="nucleotide sequence ID" value="NZ_CP098611.1"/>
</dbReference>
<dbReference type="NCBIfam" id="NF033634">
    <property type="entry name" value="SLATT_1"/>
    <property type="match status" value="1"/>
</dbReference>
<feature type="compositionally biased region" description="Pro residues" evidence="1">
    <location>
        <begin position="199"/>
        <end position="213"/>
    </location>
</feature>
<evidence type="ECO:0000256" key="1">
    <source>
        <dbReference type="SAM" id="MobiDB-lite"/>
    </source>
</evidence>